<organism evidence="1 2">
    <name type="scientific">Exophiala oligosperma</name>
    <dbReference type="NCBI Taxonomy" id="215243"/>
    <lineage>
        <taxon>Eukaryota</taxon>
        <taxon>Fungi</taxon>
        <taxon>Dikarya</taxon>
        <taxon>Ascomycota</taxon>
        <taxon>Pezizomycotina</taxon>
        <taxon>Eurotiomycetes</taxon>
        <taxon>Chaetothyriomycetidae</taxon>
        <taxon>Chaetothyriales</taxon>
        <taxon>Herpotrichiellaceae</taxon>
        <taxon>Exophiala</taxon>
    </lineage>
</organism>
<keyword evidence="2" id="KW-1185">Reference proteome</keyword>
<name>A0A0D2BER6_9EURO</name>
<dbReference type="RefSeq" id="XP_016256188.1">
    <property type="nucleotide sequence ID" value="XM_016413430.1"/>
</dbReference>
<dbReference type="HOGENOM" id="CLU_2223291_0_0_1"/>
<gene>
    <name evidence="1" type="ORF">PV06_11718</name>
</gene>
<dbReference type="EMBL" id="KN847386">
    <property type="protein sequence ID" value="KIW35972.1"/>
    <property type="molecule type" value="Genomic_DNA"/>
</dbReference>
<reference evidence="1 2" key="1">
    <citation type="submission" date="2015-01" db="EMBL/GenBank/DDBJ databases">
        <title>The Genome Sequence of Exophiala oligosperma CBS72588.</title>
        <authorList>
            <consortium name="The Broad Institute Genomics Platform"/>
            <person name="Cuomo C."/>
            <person name="de Hoog S."/>
            <person name="Gorbushina A."/>
            <person name="Stielow B."/>
            <person name="Teixiera M."/>
            <person name="Abouelleil A."/>
            <person name="Chapman S.B."/>
            <person name="Priest M."/>
            <person name="Young S.K."/>
            <person name="Wortman J."/>
            <person name="Nusbaum C."/>
            <person name="Birren B."/>
        </authorList>
    </citation>
    <scope>NUCLEOTIDE SEQUENCE [LARGE SCALE GENOMIC DNA]</scope>
    <source>
        <strain evidence="1 2">CBS 72588</strain>
    </source>
</reference>
<evidence type="ECO:0000313" key="1">
    <source>
        <dbReference type="EMBL" id="KIW35972.1"/>
    </source>
</evidence>
<dbReference type="OrthoDB" id="10296291at2759"/>
<dbReference type="AlphaFoldDB" id="A0A0D2BER6"/>
<accession>A0A0D2BER6</accession>
<evidence type="ECO:0000313" key="2">
    <source>
        <dbReference type="Proteomes" id="UP000053342"/>
    </source>
</evidence>
<protein>
    <submittedName>
        <fullName evidence="1">Uncharacterized protein</fullName>
    </submittedName>
</protein>
<dbReference type="Proteomes" id="UP000053342">
    <property type="component" value="Unassembled WGS sequence"/>
</dbReference>
<proteinExistence type="predicted"/>
<sequence length="106" mass="12120">MEKQYRSSKRILSNNVYSYKFLKSASVRKLSSLKTTMLAFSMSYASGKIKRRLNLDTDNLRKKKPVANMTSFSSFKIRFGTILKRQIASQAALGPAFRDWTKSSPL</sequence>
<dbReference type="VEuPathDB" id="FungiDB:PV06_11718"/>
<dbReference type="GeneID" id="27363792"/>